<feature type="compositionally biased region" description="Basic residues" evidence="1">
    <location>
        <begin position="39"/>
        <end position="49"/>
    </location>
</feature>
<reference evidence="2" key="1">
    <citation type="submission" date="2020-08" db="EMBL/GenBank/DDBJ databases">
        <title>Genome sequencing and assembly of the red palm weevil Rhynchophorus ferrugineus.</title>
        <authorList>
            <person name="Dias G.B."/>
            <person name="Bergman C.M."/>
            <person name="Manee M."/>
        </authorList>
    </citation>
    <scope>NUCLEOTIDE SEQUENCE</scope>
    <source>
        <strain evidence="2">AA-2017</strain>
        <tissue evidence="2">Whole larva</tissue>
    </source>
</reference>
<evidence type="ECO:0000313" key="3">
    <source>
        <dbReference type="Proteomes" id="UP000625711"/>
    </source>
</evidence>
<feature type="compositionally biased region" description="Basic and acidic residues" evidence="1">
    <location>
        <begin position="27"/>
        <end position="38"/>
    </location>
</feature>
<evidence type="ECO:0000313" key="2">
    <source>
        <dbReference type="EMBL" id="KAF7267347.1"/>
    </source>
</evidence>
<sequence length="97" mass="11299">MAGAPCKLINATHCMQTIKATKQNTEITKRGRERERETGRRRRSRRRPIIHPPNQNVKEEPAPELFAFSTERETGNKFRQFSIPALPPPQRKTFIFV</sequence>
<gene>
    <name evidence="2" type="ORF">GWI33_019420</name>
</gene>
<evidence type="ECO:0000256" key="1">
    <source>
        <dbReference type="SAM" id="MobiDB-lite"/>
    </source>
</evidence>
<dbReference type="AlphaFoldDB" id="A0A834HRG5"/>
<organism evidence="2 3">
    <name type="scientific">Rhynchophorus ferrugineus</name>
    <name type="common">Red palm weevil</name>
    <name type="synonym">Curculio ferrugineus</name>
    <dbReference type="NCBI Taxonomy" id="354439"/>
    <lineage>
        <taxon>Eukaryota</taxon>
        <taxon>Metazoa</taxon>
        <taxon>Ecdysozoa</taxon>
        <taxon>Arthropoda</taxon>
        <taxon>Hexapoda</taxon>
        <taxon>Insecta</taxon>
        <taxon>Pterygota</taxon>
        <taxon>Neoptera</taxon>
        <taxon>Endopterygota</taxon>
        <taxon>Coleoptera</taxon>
        <taxon>Polyphaga</taxon>
        <taxon>Cucujiformia</taxon>
        <taxon>Curculionidae</taxon>
        <taxon>Dryophthorinae</taxon>
        <taxon>Rhynchophorus</taxon>
    </lineage>
</organism>
<comment type="caution">
    <text evidence="2">The sequence shown here is derived from an EMBL/GenBank/DDBJ whole genome shotgun (WGS) entry which is preliminary data.</text>
</comment>
<proteinExistence type="predicted"/>
<accession>A0A834HRG5</accession>
<dbReference type="EMBL" id="JAACXV010014434">
    <property type="protein sequence ID" value="KAF7267347.1"/>
    <property type="molecule type" value="Genomic_DNA"/>
</dbReference>
<protein>
    <submittedName>
        <fullName evidence="2">Uncharacterized protein</fullName>
    </submittedName>
</protein>
<feature type="region of interest" description="Disordered" evidence="1">
    <location>
        <begin position="22"/>
        <end position="61"/>
    </location>
</feature>
<dbReference type="Proteomes" id="UP000625711">
    <property type="component" value="Unassembled WGS sequence"/>
</dbReference>
<name>A0A834HRG5_RHYFE</name>
<keyword evidence="3" id="KW-1185">Reference proteome</keyword>